<comment type="caution">
    <text evidence="2">The sequence shown here is derived from an EMBL/GenBank/DDBJ whole genome shotgun (WGS) entry which is preliminary data.</text>
</comment>
<evidence type="ECO:0000313" key="2">
    <source>
        <dbReference type="EMBL" id="MBD2180050.1"/>
    </source>
</evidence>
<reference evidence="2" key="2">
    <citation type="submission" date="2020-08" db="EMBL/GenBank/DDBJ databases">
        <authorList>
            <person name="Chen M."/>
            <person name="Teng W."/>
            <person name="Zhao L."/>
            <person name="Hu C."/>
            <person name="Zhou Y."/>
            <person name="Han B."/>
            <person name="Song L."/>
            <person name="Shu W."/>
        </authorList>
    </citation>
    <scope>NUCLEOTIDE SEQUENCE</scope>
    <source>
        <strain evidence="2">FACHB-1375</strain>
    </source>
</reference>
<name>A0A926ZER5_9CYAN</name>
<evidence type="ECO:0000259" key="1">
    <source>
        <dbReference type="Pfam" id="PF13614"/>
    </source>
</evidence>
<dbReference type="PANTHER" id="PTHR13696:SF99">
    <property type="entry name" value="COBYRINIC ACID AC-DIAMIDE SYNTHASE"/>
    <property type="match status" value="1"/>
</dbReference>
<accession>A0A926ZER5</accession>
<dbReference type="EMBL" id="JACJPW010000004">
    <property type="protein sequence ID" value="MBD2180050.1"/>
    <property type="molecule type" value="Genomic_DNA"/>
</dbReference>
<dbReference type="SUPFAM" id="SSF52540">
    <property type="entry name" value="P-loop containing nucleoside triphosphate hydrolases"/>
    <property type="match status" value="1"/>
</dbReference>
<dbReference type="InterPro" id="IPR050678">
    <property type="entry name" value="DNA_Partitioning_ATPase"/>
</dbReference>
<dbReference type="Gene3D" id="3.40.50.300">
    <property type="entry name" value="P-loop containing nucleotide triphosphate hydrolases"/>
    <property type="match status" value="1"/>
</dbReference>
<dbReference type="Proteomes" id="UP000641646">
    <property type="component" value="Unassembled WGS sequence"/>
</dbReference>
<reference evidence="2" key="1">
    <citation type="journal article" date="2015" name="ISME J.">
        <title>Draft Genome Sequence of Streptomyces incarnatus NRRL8089, which Produces the Nucleoside Antibiotic Sinefungin.</title>
        <authorList>
            <person name="Oshima K."/>
            <person name="Hattori M."/>
            <person name="Shimizu H."/>
            <person name="Fukuda K."/>
            <person name="Nemoto M."/>
            <person name="Inagaki K."/>
            <person name="Tamura T."/>
        </authorList>
    </citation>
    <scope>NUCLEOTIDE SEQUENCE</scope>
    <source>
        <strain evidence="2">FACHB-1375</strain>
    </source>
</reference>
<dbReference type="AlphaFoldDB" id="A0A926ZER5"/>
<dbReference type="PANTHER" id="PTHR13696">
    <property type="entry name" value="P-LOOP CONTAINING NUCLEOSIDE TRIPHOSPHATE HYDROLASE"/>
    <property type="match status" value="1"/>
</dbReference>
<dbReference type="Pfam" id="PF13614">
    <property type="entry name" value="AAA_31"/>
    <property type="match status" value="1"/>
</dbReference>
<proteinExistence type="predicted"/>
<feature type="domain" description="AAA" evidence="1">
    <location>
        <begin position="64"/>
        <end position="253"/>
    </location>
</feature>
<sequence length="414" mass="46422">MHNDDLIGLYEIAQIANVSPAAVGNWRKRYSNFPVPIKQLQSGPVFQRRQVLNWLRSKEVPMAKLIALFNNKGGVGKTTTIWNLATSLAEKDKKVLAIDFDPQCNLSIAALGNEGFSSFLESSKELPYGKTIRSFALPYIQQSAPGVPYIDKPKVAPAKGKLDIVPGDFWLNNFSDILNVGTDVIGGAGLYRFLMPSSLVDAIEKEYQTLYDFVLIDLPPSFNTLVRAALYSSDYFLVPCTADLFSAYCVGLIGQVLPRFIEDWEQGKTRFLQSNSYDQILPKKGQPKFGGWIFNGFDTRKKAGSSEIEKTGADRAQFEKVQASIEDQLIPKLNGIKPYKAVPEFVGKIPVANIEDLNVMAPDSIVQNVPIKYLHQHRPTRDIGRGTWSQDQKNLMRKMDEEYDKLADFIITHF</sequence>
<protein>
    <submittedName>
        <fullName evidence="2">AAA family ATPase</fullName>
    </submittedName>
</protein>
<keyword evidence="3" id="KW-1185">Reference proteome</keyword>
<dbReference type="CDD" id="cd02042">
    <property type="entry name" value="ParAB_family"/>
    <property type="match status" value="1"/>
</dbReference>
<gene>
    <name evidence="2" type="ORF">H6G03_02790</name>
</gene>
<dbReference type="InterPro" id="IPR027417">
    <property type="entry name" value="P-loop_NTPase"/>
</dbReference>
<evidence type="ECO:0000313" key="3">
    <source>
        <dbReference type="Proteomes" id="UP000641646"/>
    </source>
</evidence>
<organism evidence="2 3">
    <name type="scientific">Aerosakkonema funiforme FACHB-1375</name>
    <dbReference type="NCBI Taxonomy" id="2949571"/>
    <lineage>
        <taxon>Bacteria</taxon>
        <taxon>Bacillati</taxon>
        <taxon>Cyanobacteriota</taxon>
        <taxon>Cyanophyceae</taxon>
        <taxon>Oscillatoriophycideae</taxon>
        <taxon>Aerosakkonematales</taxon>
        <taxon>Aerosakkonemataceae</taxon>
        <taxon>Aerosakkonema</taxon>
    </lineage>
</organism>
<dbReference type="InterPro" id="IPR025669">
    <property type="entry name" value="AAA_dom"/>
</dbReference>